<name>A0A922HIV3_DERFA</name>
<feature type="compositionally biased region" description="Low complexity" evidence="1">
    <location>
        <begin position="395"/>
        <end position="405"/>
    </location>
</feature>
<dbReference type="GO" id="GO:0008061">
    <property type="term" value="F:chitin binding"/>
    <property type="evidence" value="ECO:0007669"/>
    <property type="project" value="InterPro"/>
</dbReference>
<feature type="compositionally biased region" description="Low complexity" evidence="1">
    <location>
        <begin position="157"/>
        <end position="168"/>
    </location>
</feature>
<gene>
    <name evidence="4" type="ORF">DERF_014637</name>
</gene>
<feature type="region of interest" description="Disordered" evidence="1">
    <location>
        <begin position="383"/>
        <end position="405"/>
    </location>
</feature>
<reference evidence="4" key="1">
    <citation type="submission" date="2013-05" db="EMBL/GenBank/DDBJ databases">
        <authorList>
            <person name="Yim A.K.Y."/>
            <person name="Chan T.F."/>
            <person name="Ji K.M."/>
            <person name="Liu X.Y."/>
            <person name="Zhou J.W."/>
            <person name="Li R.Q."/>
            <person name="Yang K.Y."/>
            <person name="Li J."/>
            <person name="Li M."/>
            <person name="Law P.T.W."/>
            <person name="Wu Y.L."/>
            <person name="Cai Z.L."/>
            <person name="Qin H."/>
            <person name="Bao Y."/>
            <person name="Leung R.K.K."/>
            <person name="Ng P.K.S."/>
            <person name="Zou J."/>
            <person name="Zhong X.J."/>
            <person name="Ran P.X."/>
            <person name="Zhong N.S."/>
            <person name="Liu Z.G."/>
            <person name="Tsui S.K.W."/>
        </authorList>
    </citation>
    <scope>NUCLEOTIDE SEQUENCE</scope>
    <source>
        <strain evidence="4">Derf</strain>
        <tissue evidence="4">Whole organism</tissue>
    </source>
</reference>
<organism evidence="4 5">
    <name type="scientific">Dermatophagoides farinae</name>
    <name type="common">American house dust mite</name>
    <dbReference type="NCBI Taxonomy" id="6954"/>
    <lineage>
        <taxon>Eukaryota</taxon>
        <taxon>Metazoa</taxon>
        <taxon>Ecdysozoa</taxon>
        <taxon>Arthropoda</taxon>
        <taxon>Chelicerata</taxon>
        <taxon>Arachnida</taxon>
        <taxon>Acari</taxon>
        <taxon>Acariformes</taxon>
        <taxon>Sarcoptiformes</taxon>
        <taxon>Astigmata</taxon>
        <taxon>Psoroptidia</taxon>
        <taxon>Analgoidea</taxon>
        <taxon>Pyroglyphidae</taxon>
        <taxon>Dermatophagoidinae</taxon>
        <taxon>Dermatophagoides</taxon>
    </lineage>
</organism>
<feature type="compositionally biased region" description="Polar residues" evidence="1">
    <location>
        <begin position="473"/>
        <end position="486"/>
    </location>
</feature>
<feature type="compositionally biased region" description="Low complexity" evidence="1">
    <location>
        <begin position="105"/>
        <end position="132"/>
    </location>
</feature>
<sequence>MGGNHLLLLAILLPAIVTSLAPQTPSSSSSSGVRLNRILLRRTSRTAIPMRISSSPRQRFSRYIQEQQQQQQLESPQDVQQQPQQQQDDDNDIDSELEFLMNAFQQQQQQQQQEQQQEQQQQEQQPISMMMNGNGGGGGSVPASAMYTTLPYGGYSPAAGSASPTSTPRTVQQKEEDIPRRSQPAGLAAAGVEIDLSQKFMPQMREVDQSYGAGNGGQQNGASMGYSTRGHKNGGGNGGSSHDDYDMGFDNSIDMMDMMKNSIRGEPGKDYPILADIPITRFKCSDHESPGYYADVETQCQVFHICQADGRHNSFLCPNGTIFSQRHFVCVWWYEFDCMDSAAYFGLNAELYKEVEAIVESMPSGPANGGGFAAGSAGPITGGSVPSYGNGGVTQSPKQSMYQQQQMADDFTVEMGPMTTTSPMYYSGNGQRSKPSAIQNYGYSNGKNGNGNGQRPKLTSRYEPSYGSGGSSPMSVTPSPIGQETYETTPYNLDAALGEEIHSETPLIESLPLTTILPHVEKVVDMAIASRKTASTKSAYYGSNNGFGGKKLNGGSRPSYGSIKGGSNNGKSNNGGGSVPSTYGMANGSSSPSTSSSPSPPLSPASTVAARKNGGFKPQQQYQPSYGTKI</sequence>
<dbReference type="SMART" id="SM00494">
    <property type="entry name" value="ChtBD2"/>
    <property type="match status" value="1"/>
</dbReference>
<protein>
    <recommendedName>
        <fullName evidence="3">Chitin-binding type-2 domain-containing protein</fullName>
    </recommendedName>
</protein>
<feature type="signal peptide" evidence="2">
    <location>
        <begin position="1"/>
        <end position="21"/>
    </location>
</feature>
<feature type="domain" description="Chitin-binding type-2" evidence="3">
    <location>
        <begin position="281"/>
        <end position="340"/>
    </location>
</feature>
<dbReference type="PANTHER" id="PTHR22933">
    <property type="entry name" value="FI18007P1-RELATED"/>
    <property type="match status" value="1"/>
</dbReference>
<feature type="chain" id="PRO_5036781912" description="Chitin-binding type-2 domain-containing protein" evidence="2">
    <location>
        <begin position="22"/>
        <end position="630"/>
    </location>
</feature>
<dbReference type="Pfam" id="PF01607">
    <property type="entry name" value="CBM_14"/>
    <property type="match status" value="1"/>
</dbReference>
<dbReference type="Proteomes" id="UP000790347">
    <property type="component" value="Unassembled WGS sequence"/>
</dbReference>
<keyword evidence="2" id="KW-0732">Signal</keyword>
<dbReference type="Gene3D" id="2.170.140.10">
    <property type="entry name" value="Chitin binding domain"/>
    <property type="match status" value="1"/>
</dbReference>
<feature type="region of interest" description="Disordered" evidence="1">
    <location>
        <begin position="538"/>
        <end position="630"/>
    </location>
</feature>
<evidence type="ECO:0000256" key="2">
    <source>
        <dbReference type="SAM" id="SignalP"/>
    </source>
</evidence>
<feature type="compositionally biased region" description="Polar residues" evidence="1">
    <location>
        <begin position="422"/>
        <end position="439"/>
    </location>
</feature>
<evidence type="ECO:0000259" key="3">
    <source>
        <dbReference type="PROSITE" id="PS50940"/>
    </source>
</evidence>
<dbReference type="InterPro" id="IPR002557">
    <property type="entry name" value="Chitin-bd_dom"/>
</dbReference>
<reference evidence="4" key="2">
    <citation type="journal article" date="2022" name="Res Sq">
        <title>Comparative Genomics Reveals Insights into the Divergent Evolution of Astigmatic Mites and Household Pest Adaptations.</title>
        <authorList>
            <person name="Xiong Q."/>
            <person name="Wan A.T.-Y."/>
            <person name="Liu X.-Y."/>
            <person name="Fung C.S.-H."/>
            <person name="Xiao X."/>
            <person name="Malainual N."/>
            <person name="Hou J."/>
            <person name="Wang L."/>
            <person name="Wang M."/>
            <person name="Yang K."/>
            <person name="Cui Y."/>
            <person name="Leung E."/>
            <person name="Nong W."/>
            <person name="Shin S.-K."/>
            <person name="Au S."/>
            <person name="Jeong K.Y."/>
            <person name="Chew F.T."/>
            <person name="Hui J."/>
            <person name="Leung T.F."/>
            <person name="Tungtrongchitr A."/>
            <person name="Zhong N."/>
            <person name="Liu Z."/>
            <person name="Tsui S."/>
        </authorList>
    </citation>
    <scope>NUCLEOTIDE SEQUENCE</scope>
    <source>
        <strain evidence="4">Derf</strain>
        <tissue evidence="4">Whole organism</tissue>
    </source>
</reference>
<feature type="region of interest" description="Disordered" evidence="1">
    <location>
        <begin position="422"/>
        <end position="486"/>
    </location>
</feature>
<feature type="compositionally biased region" description="Gly residues" evidence="1">
    <location>
        <begin position="563"/>
        <end position="578"/>
    </location>
</feature>
<feature type="region of interest" description="Disordered" evidence="1">
    <location>
        <begin position="208"/>
        <end position="244"/>
    </location>
</feature>
<evidence type="ECO:0000256" key="1">
    <source>
        <dbReference type="SAM" id="MobiDB-lite"/>
    </source>
</evidence>
<feature type="compositionally biased region" description="Low complexity" evidence="1">
    <location>
        <begin position="553"/>
        <end position="562"/>
    </location>
</feature>
<feature type="region of interest" description="Disordered" evidence="1">
    <location>
        <begin position="50"/>
        <end position="90"/>
    </location>
</feature>
<feature type="region of interest" description="Disordered" evidence="1">
    <location>
        <begin position="104"/>
        <end position="142"/>
    </location>
</feature>
<keyword evidence="5" id="KW-1185">Reference proteome</keyword>
<dbReference type="SUPFAM" id="SSF57625">
    <property type="entry name" value="Invertebrate chitin-binding proteins"/>
    <property type="match status" value="1"/>
</dbReference>
<dbReference type="GO" id="GO:0005576">
    <property type="term" value="C:extracellular region"/>
    <property type="evidence" value="ECO:0007669"/>
    <property type="project" value="InterPro"/>
</dbReference>
<feature type="compositionally biased region" description="Low complexity" evidence="1">
    <location>
        <begin position="64"/>
        <end position="86"/>
    </location>
</feature>
<dbReference type="PROSITE" id="PS50940">
    <property type="entry name" value="CHIT_BIND_II"/>
    <property type="match status" value="1"/>
</dbReference>
<feature type="region of interest" description="Disordered" evidence="1">
    <location>
        <begin position="157"/>
        <end position="186"/>
    </location>
</feature>
<dbReference type="InterPro" id="IPR052976">
    <property type="entry name" value="Scoloptoxin-like"/>
</dbReference>
<dbReference type="InterPro" id="IPR036508">
    <property type="entry name" value="Chitin-bd_dom_sf"/>
</dbReference>
<evidence type="ECO:0000313" key="4">
    <source>
        <dbReference type="EMBL" id="KAH9493911.1"/>
    </source>
</evidence>
<dbReference type="PANTHER" id="PTHR22933:SF43">
    <property type="entry name" value="LP10131P"/>
    <property type="match status" value="1"/>
</dbReference>
<feature type="compositionally biased region" description="Polar residues" evidence="1">
    <location>
        <begin position="618"/>
        <end position="630"/>
    </location>
</feature>
<comment type="caution">
    <text evidence="4">The sequence shown here is derived from an EMBL/GenBank/DDBJ whole genome shotgun (WGS) entry which is preliminary data.</text>
</comment>
<evidence type="ECO:0000313" key="5">
    <source>
        <dbReference type="Proteomes" id="UP000790347"/>
    </source>
</evidence>
<dbReference type="AlphaFoldDB" id="A0A922HIV3"/>
<dbReference type="EMBL" id="ASGP02000008">
    <property type="protein sequence ID" value="KAH9493911.1"/>
    <property type="molecule type" value="Genomic_DNA"/>
</dbReference>
<accession>A0A922HIV3</accession>
<proteinExistence type="predicted"/>